<dbReference type="EMBL" id="CP134214">
    <property type="protein sequence ID" value="WND24144.1"/>
    <property type="molecule type" value="Genomic_DNA"/>
</dbReference>
<accession>A0ABY9UML6</accession>
<organism evidence="1 2">
    <name type="scientific">Streptomyces violaceus</name>
    <name type="common">Streptomyces venezuelae</name>
    <dbReference type="NCBI Taxonomy" id="1936"/>
    <lineage>
        <taxon>Bacteria</taxon>
        <taxon>Bacillati</taxon>
        <taxon>Actinomycetota</taxon>
        <taxon>Actinomycetes</taxon>
        <taxon>Kitasatosporales</taxon>
        <taxon>Streptomycetaceae</taxon>
        <taxon>Streptomyces</taxon>
    </lineage>
</organism>
<name>A0ABY9UML6_STRVL</name>
<reference evidence="1 2" key="1">
    <citation type="submission" date="2023-09" db="EMBL/GenBank/DDBJ databases">
        <title>The genome sequence of Streptomyces anthocyanicus.</title>
        <authorList>
            <person name="Mo P."/>
        </authorList>
    </citation>
    <scope>NUCLEOTIDE SEQUENCE [LARGE SCALE GENOMIC DNA]</scope>
    <source>
        <strain evidence="1 2">JCM 4387</strain>
        <plasmid evidence="1 2">punmamed1</plasmid>
    </source>
</reference>
<evidence type="ECO:0000313" key="2">
    <source>
        <dbReference type="Proteomes" id="UP001249394"/>
    </source>
</evidence>
<keyword evidence="2" id="KW-1185">Reference proteome</keyword>
<proteinExistence type="predicted"/>
<sequence>MAAAEREHGYARYRLDGCRCYVCGFARAQYDDNRNRAIAYGTWQPWVDADPVRVHTRHLQSCGMGLRAIAAAAGVDRKRLQSIVSGRPERGTGPQEKVRPALAAAVLSVEPTLENLAPSTLIGPLGTRRRLHALVAVGWPQQYLAAALGVTPNNFGVMLQREHVLVRRALAVRDLYDRVWRADPAEHGATTAGISRARRYAAERRWAPVGAWDDDTIDDPAAFPDWTGQCGTLEGYRAHRTLGISSCQPCRDAKAAYVRERREALRAAGDGGRAAA</sequence>
<gene>
    <name evidence="1" type="ORF">RI060_43265</name>
</gene>
<protein>
    <submittedName>
        <fullName evidence="1">Uncharacterized protein</fullName>
    </submittedName>
</protein>
<geneLocation type="plasmid" evidence="1 2">
    <name>punmamed1</name>
</geneLocation>
<evidence type="ECO:0000313" key="1">
    <source>
        <dbReference type="EMBL" id="WND24144.1"/>
    </source>
</evidence>
<dbReference type="Proteomes" id="UP001249394">
    <property type="component" value="Plasmid punmamed1"/>
</dbReference>
<keyword evidence="1" id="KW-0614">Plasmid</keyword>